<name>A0A3B0S0B5_9ZZZZ</name>
<dbReference type="InterPro" id="IPR050681">
    <property type="entry name" value="CDF/SLC30A"/>
</dbReference>
<dbReference type="Gene3D" id="1.20.1510.10">
    <property type="entry name" value="Cation efflux protein transmembrane domain"/>
    <property type="match status" value="1"/>
</dbReference>
<organism evidence="12">
    <name type="scientific">hydrothermal vent metagenome</name>
    <dbReference type="NCBI Taxonomy" id="652676"/>
    <lineage>
        <taxon>unclassified sequences</taxon>
        <taxon>metagenomes</taxon>
        <taxon>ecological metagenomes</taxon>
    </lineage>
</organism>
<dbReference type="GO" id="GO:0005385">
    <property type="term" value="F:zinc ion transmembrane transporter activity"/>
    <property type="evidence" value="ECO:0007669"/>
    <property type="project" value="TreeGrafter"/>
</dbReference>
<dbReference type="Pfam" id="PF01545">
    <property type="entry name" value="Cation_efflux"/>
    <property type="match status" value="1"/>
</dbReference>
<evidence type="ECO:0000256" key="1">
    <source>
        <dbReference type="ARBA" id="ARBA00004141"/>
    </source>
</evidence>
<evidence type="ECO:0000313" key="12">
    <source>
        <dbReference type="EMBL" id="VAV99634.1"/>
    </source>
</evidence>
<dbReference type="EMBL" id="UOEF01000290">
    <property type="protein sequence ID" value="VAV99634.1"/>
    <property type="molecule type" value="Genomic_DNA"/>
</dbReference>
<feature type="transmembrane region" description="Helical" evidence="9">
    <location>
        <begin position="204"/>
        <end position="224"/>
    </location>
</feature>
<dbReference type="PANTHER" id="PTHR11562">
    <property type="entry name" value="CATION EFFLUX PROTEIN/ ZINC TRANSPORTER"/>
    <property type="match status" value="1"/>
</dbReference>
<reference evidence="12" key="1">
    <citation type="submission" date="2018-06" db="EMBL/GenBank/DDBJ databases">
        <authorList>
            <person name="Zhirakovskaya E."/>
        </authorList>
    </citation>
    <scope>NUCLEOTIDE SEQUENCE</scope>
</reference>
<keyword evidence="4 9" id="KW-0812">Transmembrane</keyword>
<evidence type="ECO:0000256" key="7">
    <source>
        <dbReference type="ARBA" id="ARBA00023136"/>
    </source>
</evidence>
<evidence type="ECO:0000259" key="10">
    <source>
        <dbReference type="Pfam" id="PF01545"/>
    </source>
</evidence>
<evidence type="ECO:0000256" key="2">
    <source>
        <dbReference type="ARBA" id="ARBA00008873"/>
    </source>
</evidence>
<evidence type="ECO:0000256" key="8">
    <source>
        <dbReference type="SAM" id="MobiDB-lite"/>
    </source>
</evidence>
<comment type="similarity">
    <text evidence="2">Belongs to the cation diffusion facilitator (CDF) transporter (TC 2.A.4) family. SLC30A subfamily.</text>
</comment>
<feature type="transmembrane region" description="Helical" evidence="9">
    <location>
        <begin position="175"/>
        <end position="198"/>
    </location>
</feature>
<accession>A0A3B0S0B5</accession>
<evidence type="ECO:0000256" key="3">
    <source>
        <dbReference type="ARBA" id="ARBA00022448"/>
    </source>
</evidence>
<dbReference type="AlphaFoldDB" id="A0A3B0S0B5"/>
<feature type="domain" description="Cation efflux protein transmembrane" evidence="10">
    <location>
        <begin position="43"/>
        <end position="229"/>
    </location>
</feature>
<keyword evidence="5 9" id="KW-1133">Transmembrane helix</keyword>
<dbReference type="InterPro" id="IPR027469">
    <property type="entry name" value="Cation_efflux_TMD_sf"/>
</dbReference>
<dbReference type="PANTHER" id="PTHR11562:SF17">
    <property type="entry name" value="RE54080P-RELATED"/>
    <property type="match status" value="1"/>
</dbReference>
<dbReference type="SUPFAM" id="SSF160240">
    <property type="entry name" value="Cation efflux protein cytoplasmic domain-like"/>
    <property type="match status" value="1"/>
</dbReference>
<dbReference type="InterPro" id="IPR002524">
    <property type="entry name" value="Cation_efflux"/>
</dbReference>
<evidence type="ECO:0000256" key="6">
    <source>
        <dbReference type="ARBA" id="ARBA00023065"/>
    </source>
</evidence>
<dbReference type="NCBIfam" id="TIGR01297">
    <property type="entry name" value="CDF"/>
    <property type="match status" value="1"/>
</dbReference>
<keyword evidence="7 9" id="KW-0472">Membrane</keyword>
<evidence type="ECO:0000256" key="4">
    <source>
        <dbReference type="ARBA" id="ARBA00022692"/>
    </source>
</evidence>
<dbReference type="InterPro" id="IPR036837">
    <property type="entry name" value="Cation_efflux_CTD_sf"/>
</dbReference>
<evidence type="ECO:0000259" key="11">
    <source>
        <dbReference type="Pfam" id="PF16916"/>
    </source>
</evidence>
<dbReference type="GO" id="GO:0005886">
    <property type="term" value="C:plasma membrane"/>
    <property type="evidence" value="ECO:0007669"/>
    <property type="project" value="TreeGrafter"/>
</dbReference>
<keyword evidence="6" id="KW-0406">Ion transport</keyword>
<dbReference type="SUPFAM" id="SSF161111">
    <property type="entry name" value="Cation efflux protein transmembrane domain-like"/>
    <property type="match status" value="1"/>
</dbReference>
<feature type="transmembrane region" description="Helical" evidence="9">
    <location>
        <begin position="139"/>
        <end position="163"/>
    </location>
</feature>
<protein>
    <submittedName>
        <fullName evidence="12">Cobalt-zinc-cadmium resistance protein CzcD</fullName>
    </submittedName>
</protein>
<feature type="transmembrane region" description="Helical" evidence="9">
    <location>
        <begin position="99"/>
        <end position="127"/>
    </location>
</feature>
<dbReference type="Pfam" id="PF16916">
    <property type="entry name" value="ZT_dimer"/>
    <property type="match status" value="1"/>
</dbReference>
<proteinExistence type="inferred from homology"/>
<dbReference type="InterPro" id="IPR027470">
    <property type="entry name" value="Cation_efflux_CTD"/>
</dbReference>
<comment type="subcellular location">
    <subcellularLocation>
        <location evidence="1">Membrane</location>
        <topology evidence="1">Multi-pass membrane protein</topology>
    </subcellularLocation>
</comment>
<feature type="region of interest" description="Disordered" evidence="8">
    <location>
        <begin position="1"/>
        <end position="31"/>
    </location>
</feature>
<gene>
    <name evidence="12" type="ORF">MNBD_ALPHA04-1415</name>
</gene>
<feature type="transmembrane region" description="Helical" evidence="9">
    <location>
        <begin position="40"/>
        <end position="61"/>
    </location>
</feature>
<feature type="domain" description="Cation efflux protein cytoplasmic" evidence="11">
    <location>
        <begin position="236"/>
        <end position="309"/>
    </location>
</feature>
<evidence type="ECO:0000256" key="9">
    <source>
        <dbReference type="SAM" id="Phobius"/>
    </source>
</evidence>
<dbReference type="InterPro" id="IPR058533">
    <property type="entry name" value="Cation_efflux_TM"/>
</dbReference>
<evidence type="ECO:0000256" key="5">
    <source>
        <dbReference type="ARBA" id="ARBA00022989"/>
    </source>
</evidence>
<keyword evidence="3" id="KW-0813">Transport</keyword>
<sequence>MTGHHHHGHSHGGHGRGHLSHSHHDRHGPHGHMPKDFSRAFALGIALNAIYIVIEVIYGLMAGSMALLADAGHNLSDVMGLAVAWAGAELTKRPPSKQFTYGFGGSSILAALLNGLFLLVACGAIAWEAIKRFSAPAEVASTTVIVVATIGIIVNFGTAMLFMRGQKDDINVRGAFLHMMADAGVSAGVVLGGVIILFTGKNWIDPLVSLLIVALILWSTWGLLKEAVRMSLAGVPRNIDVEEVMQILSELPGVEAVHDLHIWPMSTSETAMTAHLVIPDGHPGKNFLAELQSDMKKRFSIHHITIQIELEDEEASICETDCGP</sequence>